<feature type="region of interest" description="Disordered" evidence="2">
    <location>
        <begin position="69"/>
        <end position="88"/>
    </location>
</feature>
<dbReference type="InterPro" id="IPR003018">
    <property type="entry name" value="GAF"/>
</dbReference>
<feature type="domain" description="OmpR/PhoB-type" evidence="3">
    <location>
        <begin position="390"/>
        <end position="454"/>
    </location>
</feature>
<keyword evidence="1" id="KW-0238">DNA-binding</keyword>
<dbReference type="Proteomes" id="UP000450000">
    <property type="component" value="Unassembled WGS sequence"/>
</dbReference>
<dbReference type="InterPro" id="IPR001867">
    <property type="entry name" value="OmpR/PhoB-type_DNA-bd"/>
</dbReference>
<comment type="caution">
    <text evidence="4">The sequence shown here is derived from an EMBL/GenBank/DDBJ whole genome shotgun (WGS) entry which is preliminary data.</text>
</comment>
<name>A0A6N7KVC6_9ACTN</name>
<feature type="region of interest" description="Disordered" evidence="2">
    <location>
        <begin position="348"/>
        <end position="367"/>
    </location>
</feature>
<dbReference type="AlphaFoldDB" id="A0A6N7KVC6"/>
<dbReference type="SMART" id="SM00862">
    <property type="entry name" value="Trans_reg_C"/>
    <property type="match status" value="1"/>
</dbReference>
<dbReference type="InterPro" id="IPR029016">
    <property type="entry name" value="GAF-like_dom_sf"/>
</dbReference>
<feature type="compositionally biased region" description="Basic and acidic residues" evidence="2">
    <location>
        <begin position="69"/>
        <end position="78"/>
    </location>
</feature>
<proteinExistence type="predicted"/>
<protein>
    <submittedName>
        <fullName evidence="4">GAF domain-containing protein</fullName>
    </submittedName>
</protein>
<organism evidence="4 5">
    <name type="scientific">Streptomyces kaniharaensis</name>
    <dbReference type="NCBI Taxonomy" id="212423"/>
    <lineage>
        <taxon>Bacteria</taxon>
        <taxon>Bacillati</taxon>
        <taxon>Actinomycetota</taxon>
        <taxon>Actinomycetes</taxon>
        <taxon>Kitasatosporales</taxon>
        <taxon>Streptomycetaceae</taxon>
        <taxon>Streptomyces</taxon>
    </lineage>
</organism>
<keyword evidence="5" id="KW-1185">Reference proteome</keyword>
<dbReference type="GO" id="GO:0006355">
    <property type="term" value="P:regulation of DNA-templated transcription"/>
    <property type="evidence" value="ECO:0007669"/>
    <property type="project" value="InterPro"/>
</dbReference>
<evidence type="ECO:0000256" key="2">
    <source>
        <dbReference type="SAM" id="MobiDB-lite"/>
    </source>
</evidence>
<evidence type="ECO:0000256" key="1">
    <source>
        <dbReference type="ARBA" id="ARBA00023125"/>
    </source>
</evidence>
<sequence>MPSSQTPSPETHRTRTLSSARRPRRDLDRRRGATRVRQTGRQTRRAERRIPPTAAELAQVHDHTLAETAAREPDHDGFPEPAGPGPLAPRPEIGDSWARLRRLGLDPDAGAAAVHLSPAEIELRRRASGLEAVIPVLRETLVQPLDQTPLILAIADAEGHVLWQDGERTLRRSADRIGFLVGARWVEENVGTNGIAVALRTQRPMHVHSAEHYLRSHHSWTCVAAPVHDPGTGQLIGAVNLSGPAHSVRPYLLRLTATAARLAETELRAHRLESLHQLRTLAAPLLARVAGPALVVDGAGWTAAAAGLPPPTRLRLPAEGWGGAAVQWVPGLGECVLEPLADGWLVRPVRPPEEGGSGAPGAEQAEGARLRLDLRRADRPRLSVEGAAGGWSHTLSPRHAELLLLLATRRDGSTAAQLADALFGDPARTVTVRAELSRLRRYLGGLLAHRPYRFAEPVLVTVLGPDDPYDLLPSSSAPAVRRLRAGLAAGTVRLPGAPVPAPRGPRSAALPPAAPQPPASSAASWASVGPQARSASSETSA</sequence>
<dbReference type="OrthoDB" id="3928741at2"/>
<evidence type="ECO:0000313" key="4">
    <source>
        <dbReference type="EMBL" id="MQS14549.1"/>
    </source>
</evidence>
<gene>
    <name evidence="4" type="ORF">F7Q99_20340</name>
</gene>
<dbReference type="GO" id="GO:0003677">
    <property type="term" value="F:DNA binding"/>
    <property type="evidence" value="ECO:0007669"/>
    <property type="project" value="UniProtKB-KW"/>
</dbReference>
<evidence type="ECO:0000313" key="5">
    <source>
        <dbReference type="Proteomes" id="UP000450000"/>
    </source>
</evidence>
<dbReference type="Gene3D" id="3.30.450.40">
    <property type="match status" value="1"/>
</dbReference>
<feature type="compositionally biased region" description="Low complexity" evidence="2">
    <location>
        <begin position="519"/>
        <end position="530"/>
    </location>
</feature>
<reference evidence="4 5" key="1">
    <citation type="submission" date="2019-09" db="EMBL/GenBank/DDBJ databases">
        <title>Genome Sequences of Streptomyces kaniharaensis ATCC 21070.</title>
        <authorList>
            <person name="Zhu W."/>
            <person name="De Crecy-Lagard V."/>
            <person name="Richards N.G."/>
        </authorList>
    </citation>
    <scope>NUCLEOTIDE SEQUENCE [LARGE SCALE GENOMIC DNA]</scope>
    <source>
        <strain evidence="4 5">SF-557</strain>
    </source>
</reference>
<feature type="region of interest" description="Disordered" evidence="2">
    <location>
        <begin position="494"/>
        <end position="541"/>
    </location>
</feature>
<dbReference type="EMBL" id="WBOF01000001">
    <property type="protein sequence ID" value="MQS14549.1"/>
    <property type="molecule type" value="Genomic_DNA"/>
</dbReference>
<dbReference type="GO" id="GO:0000160">
    <property type="term" value="P:phosphorelay signal transduction system"/>
    <property type="evidence" value="ECO:0007669"/>
    <property type="project" value="InterPro"/>
</dbReference>
<dbReference type="Pfam" id="PF01590">
    <property type="entry name" value="GAF"/>
    <property type="match status" value="1"/>
</dbReference>
<feature type="region of interest" description="Disordered" evidence="2">
    <location>
        <begin position="1"/>
        <end position="60"/>
    </location>
</feature>
<accession>A0A6N7KVC6</accession>
<evidence type="ECO:0000259" key="3">
    <source>
        <dbReference type="SMART" id="SM00862"/>
    </source>
</evidence>